<sequence>MPSKRHHRPLDVFGGAAAGADGGGGGGGGRGGGGDGGGAEVPGPVVGSRLSHLAKETLRLSDVRGVARRACRRV</sequence>
<proteinExistence type="predicted"/>
<protein>
    <submittedName>
        <fullName evidence="2">Uncharacterized protein</fullName>
    </submittedName>
</protein>
<organism evidence="2 3">
    <name type="scientific">Chlamydomonas reinhardtii</name>
    <name type="common">Chlamydomonas smithii</name>
    <dbReference type="NCBI Taxonomy" id="3055"/>
    <lineage>
        <taxon>Eukaryota</taxon>
        <taxon>Viridiplantae</taxon>
        <taxon>Chlorophyta</taxon>
        <taxon>core chlorophytes</taxon>
        <taxon>Chlorophyceae</taxon>
        <taxon>CS clade</taxon>
        <taxon>Chlamydomonadales</taxon>
        <taxon>Chlamydomonadaceae</taxon>
        <taxon>Chlamydomonas</taxon>
    </lineage>
</organism>
<gene>
    <name evidence="2" type="ORF">CHLRE_14g615776v5</name>
</gene>
<feature type="region of interest" description="Disordered" evidence="1">
    <location>
        <begin position="1"/>
        <end position="46"/>
    </location>
</feature>
<dbReference type="Proteomes" id="UP000006906">
    <property type="component" value="Chromosome 14"/>
</dbReference>
<dbReference type="InParanoid" id="A0A2K3CXM4"/>
<feature type="compositionally biased region" description="Gly residues" evidence="1">
    <location>
        <begin position="16"/>
        <end position="40"/>
    </location>
</feature>
<evidence type="ECO:0000313" key="2">
    <source>
        <dbReference type="EMBL" id="PNW73023.1"/>
    </source>
</evidence>
<keyword evidence="3" id="KW-1185">Reference proteome</keyword>
<accession>A0A2K3CXM4</accession>
<dbReference type="KEGG" id="cre:CHLRE_14g615776v5"/>
<dbReference type="EMBL" id="CM008975">
    <property type="protein sequence ID" value="PNW73023.1"/>
    <property type="molecule type" value="Genomic_DNA"/>
</dbReference>
<reference evidence="2 3" key="1">
    <citation type="journal article" date="2007" name="Science">
        <title>The Chlamydomonas genome reveals the evolution of key animal and plant functions.</title>
        <authorList>
            <person name="Merchant S.S."/>
            <person name="Prochnik S.E."/>
            <person name="Vallon O."/>
            <person name="Harris E.H."/>
            <person name="Karpowicz S.J."/>
            <person name="Witman G.B."/>
            <person name="Terry A."/>
            <person name="Salamov A."/>
            <person name="Fritz-Laylin L.K."/>
            <person name="Marechal-Drouard L."/>
            <person name="Marshall W.F."/>
            <person name="Qu L.H."/>
            <person name="Nelson D.R."/>
            <person name="Sanderfoot A.A."/>
            <person name="Spalding M.H."/>
            <person name="Kapitonov V.V."/>
            <person name="Ren Q."/>
            <person name="Ferris P."/>
            <person name="Lindquist E."/>
            <person name="Shapiro H."/>
            <person name="Lucas S.M."/>
            <person name="Grimwood J."/>
            <person name="Schmutz J."/>
            <person name="Cardol P."/>
            <person name="Cerutti H."/>
            <person name="Chanfreau G."/>
            <person name="Chen C.L."/>
            <person name="Cognat V."/>
            <person name="Croft M.T."/>
            <person name="Dent R."/>
            <person name="Dutcher S."/>
            <person name="Fernandez E."/>
            <person name="Fukuzawa H."/>
            <person name="Gonzalez-Ballester D."/>
            <person name="Gonzalez-Halphen D."/>
            <person name="Hallmann A."/>
            <person name="Hanikenne M."/>
            <person name="Hippler M."/>
            <person name="Inwood W."/>
            <person name="Jabbari K."/>
            <person name="Kalanon M."/>
            <person name="Kuras R."/>
            <person name="Lefebvre P.A."/>
            <person name="Lemaire S.D."/>
            <person name="Lobanov A.V."/>
            <person name="Lohr M."/>
            <person name="Manuell A."/>
            <person name="Meier I."/>
            <person name="Mets L."/>
            <person name="Mittag M."/>
            <person name="Mittelmeier T."/>
            <person name="Moroney J.V."/>
            <person name="Moseley J."/>
            <person name="Napoli C."/>
            <person name="Nedelcu A.M."/>
            <person name="Niyogi K."/>
            <person name="Novoselov S.V."/>
            <person name="Paulsen I.T."/>
            <person name="Pazour G."/>
            <person name="Purton S."/>
            <person name="Ral J.P."/>
            <person name="Riano-Pachon D.M."/>
            <person name="Riekhof W."/>
            <person name="Rymarquis L."/>
            <person name="Schroda M."/>
            <person name="Stern D."/>
            <person name="Umen J."/>
            <person name="Willows R."/>
            <person name="Wilson N."/>
            <person name="Zimmer S.L."/>
            <person name="Allmer J."/>
            <person name="Balk J."/>
            <person name="Bisova K."/>
            <person name="Chen C.J."/>
            <person name="Elias M."/>
            <person name="Gendler K."/>
            <person name="Hauser C."/>
            <person name="Lamb M.R."/>
            <person name="Ledford H."/>
            <person name="Long J.C."/>
            <person name="Minagawa J."/>
            <person name="Page M.D."/>
            <person name="Pan J."/>
            <person name="Pootakham W."/>
            <person name="Roje S."/>
            <person name="Rose A."/>
            <person name="Stahlberg E."/>
            <person name="Terauchi A.M."/>
            <person name="Yang P."/>
            <person name="Ball S."/>
            <person name="Bowler C."/>
            <person name="Dieckmann C.L."/>
            <person name="Gladyshev V.N."/>
            <person name="Green P."/>
            <person name="Jorgensen R."/>
            <person name="Mayfield S."/>
            <person name="Mueller-Roeber B."/>
            <person name="Rajamani S."/>
            <person name="Sayre R.T."/>
            <person name="Brokstein P."/>
            <person name="Dubchak I."/>
            <person name="Goodstein D."/>
            <person name="Hornick L."/>
            <person name="Huang Y.W."/>
            <person name="Jhaveri J."/>
            <person name="Luo Y."/>
            <person name="Martinez D."/>
            <person name="Ngau W.C."/>
            <person name="Otillar B."/>
            <person name="Poliakov A."/>
            <person name="Porter A."/>
            <person name="Szajkowski L."/>
            <person name="Werner G."/>
            <person name="Zhou K."/>
            <person name="Grigoriev I.V."/>
            <person name="Rokhsar D.S."/>
            <person name="Grossman A.R."/>
        </authorList>
    </citation>
    <scope>NUCLEOTIDE SEQUENCE [LARGE SCALE GENOMIC DNA]</scope>
    <source>
        <strain evidence="3">CC-503</strain>
    </source>
</reference>
<name>A0A2K3CXM4_CHLRE</name>
<evidence type="ECO:0000313" key="3">
    <source>
        <dbReference type="Proteomes" id="UP000006906"/>
    </source>
</evidence>
<evidence type="ECO:0000256" key="1">
    <source>
        <dbReference type="SAM" id="MobiDB-lite"/>
    </source>
</evidence>
<dbReference type="RefSeq" id="XP_042916755.1">
    <property type="nucleotide sequence ID" value="XM_043070082.1"/>
</dbReference>
<dbReference type="Gramene" id="PNW73023">
    <property type="protein sequence ID" value="PNW73023"/>
    <property type="gene ID" value="CHLRE_14g615776v5"/>
</dbReference>
<dbReference type="GeneID" id="66056200"/>
<dbReference type="AlphaFoldDB" id="A0A2K3CXM4"/>